<sequence length="372" mass="41263">MALAFHPKPLLLLTVMLAAAAAASAMEAPEPEQLHSSSSNATTLLDGQVVTRCNLFQGSWVFDGASSPLYDSSTCPFISGGFDCIKFGRPDKQFLKYQWRPQSCNLPRFSGLDFLRRWRGKKIMFVGDSLSLNMWESLSCMIHASVPGARSSLVRRDPLSTVTFLDYGVTILMFRTPYLVDIVIGQKGRILNLGSIQGGSVWKDADMLVFNSWHWWIHTGNAQAWDYIQDGAATLKDMDRLTAFYKGLSTWARWVDLNVNPTKTKVFFQGISPTHYDGREWNQPSKSCTGEQQPLSGSAYPAGEPEAAGVVNKVLSGMTKKVYLLDITTLSQLRKDAHPSGYSDARGTDCSHWCLPGLPDTWNQLLYAALVT</sequence>
<dbReference type="Proteomes" id="UP000594263">
    <property type="component" value="Unplaced"/>
</dbReference>
<evidence type="ECO:0000256" key="8">
    <source>
        <dbReference type="SAM" id="SignalP"/>
    </source>
</evidence>
<evidence type="ECO:0000256" key="4">
    <source>
        <dbReference type="ARBA" id="ARBA00022968"/>
    </source>
</evidence>
<feature type="compositionally biased region" description="Polar residues" evidence="7">
    <location>
        <begin position="282"/>
        <end position="296"/>
    </location>
</feature>
<comment type="subcellular location">
    <subcellularLocation>
        <location evidence="1">Membrane</location>
        <topology evidence="1">Single-pass membrane protein</topology>
    </subcellularLocation>
</comment>
<dbReference type="GO" id="GO:0016413">
    <property type="term" value="F:O-acetyltransferase activity"/>
    <property type="evidence" value="ECO:0007669"/>
    <property type="project" value="InterPro"/>
</dbReference>
<evidence type="ECO:0000256" key="5">
    <source>
        <dbReference type="ARBA" id="ARBA00022989"/>
    </source>
</evidence>
<keyword evidence="4" id="KW-0735">Signal-anchor</keyword>
<evidence type="ECO:0000256" key="2">
    <source>
        <dbReference type="ARBA" id="ARBA00007727"/>
    </source>
</evidence>
<reference evidence="11" key="1">
    <citation type="submission" date="2021-01" db="UniProtKB">
        <authorList>
            <consortium name="EnsemblPlants"/>
        </authorList>
    </citation>
    <scope>IDENTIFICATION</scope>
</reference>
<dbReference type="Gramene" id="Kaladp0067s0077.1.v1.1">
    <property type="protein sequence ID" value="Kaladp0067s0077.1.v1.1"/>
    <property type="gene ID" value="Kaladp0067s0077.v1.1"/>
</dbReference>
<dbReference type="Pfam" id="PF13839">
    <property type="entry name" value="PC-Esterase"/>
    <property type="match status" value="1"/>
</dbReference>
<evidence type="ECO:0000313" key="12">
    <source>
        <dbReference type="Proteomes" id="UP000594263"/>
    </source>
</evidence>
<evidence type="ECO:0000259" key="10">
    <source>
        <dbReference type="Pfam" id="PF14416"/>
    </source>
</evidence>
<evidence type="ECO:0000259" key="9">
    <source>
        <dbReference type="Pfam" id="PF13839"/>
    </source>
</evidence>
<dbReference type="InterPro" id="IPR026057">
    <property type="entry name" value="TBL_C"/>
</dbReference>
<comment type="similarity">
    <text evidence="2">Belongs to the PC-esterase family. TBL subfamily.</text>
</comment>
<name>A0A7N0UHW9_KALFE</name>
<dbReference type="InterPro" id="IPR029962">
    <property type="entry name" value="TBL"/>
</dbReference>
<dbReference type="PANTHER" id="PTHR32285">
    <property type="entry name" value="PROTEIN TRICHOME BIREFRINGENCE-LIKE 9-RELATED"/>
    <property type="match status" value="1"/>
</dbReference>
<evidence type="ECO:0000256" key="6">
    <source>
        <dbReference type="ARBA" id="ARBA00023136"/>
    </source>
</evidence>
<dbReference type="GO" id="GO:0016020">
    <property type="term" value="C:membrane"/>
    <property type="evidence" value="ECO:0007669"/>
    <property type="project" value="UniProtKB-SubCell"/>
</dbReference>
<keyword evidence="8" id="KW-0732">Signal</keyword>
<keyword evidence="12" id="KW-1185">Reference proteome</keyword>
<keyword evidence="6" id="KW-0472">Membrane</keyword>
<accession>A0A7N0UHW9</accession>
<feature type="signal peptide" evidence="8">
    <location>
        <begin position="1"/>
        <end position="25"/>
    </location>
</feature>
<evidence type="ECO:0000256" key="7">
    <source>
        <dbReference type="SAM" id="MobiDB-lite"/>
    </source>
</evidence>
<protein>
    <recommendedName>
        <fullName evidence="13">Trichome birefringence-like N-terminal domain-containing protein</fullName>
    </recommendedName>
</protein>
<dbReference type="PANTHER" id="PTHR32285:SF42">
    <property type="entry name" value="PROTEIN TRICHOME BIREFRINGENCE-LIKE 37"/>
    <property type="match status" value="1"/>
</dbReference>
<feature type="chain" id="PRO_5029596608" description="Trichome birefringence-like N-terminal domain-containing protein" evidence="8">
    <location>
        <begin position="26"/>
        <end position="372"/>
    </location>
</feature>
<dbReference type="OMA" id="PWDYVQY"/>
<organism evidence="11 12">
    <name type="scientific">Kalanchoe fedtschenkoi</name>
    <name type="common">Lavender scallops</name>
    <name type="synonym">South American air plant</name>
    <dbReference type="NCBI Taxonomy" id="63787"/>
    <lineage>
        <taxon>Eukaryota</taxon>
        <taxon>Viridiplantae</taxon>
        <taxon>Streptophyta</taxon>
        <taxon>Embryophyta</taxon>
        <taxon>Tracheophyta</taxon>
        <taxon>Spermatophyta</taxon>
        <taxon>Magnoliopsida</taxon>
        <taxon>eudicotyledons</taxon>
        <taxon>Gunneridae</taxon>
        <taxon>Pentapetalae</taxon>
        <taxon>Saxifragales</taxon>
        <taxon>Crassulaceae</taxon>
        <taxon>Kalanchoe</taxon>
    </lineage>
</organism>
<feature type="domain" description="Trichome birefringence-like N-terminal" evidence="10">
    <location>
        <begin position="52"/>
        <end position="105"/>
    </location>
</feature>
<feature type="region of interest" description="Disordered" evidence="7">
    <location>
        <begin position="279"/>
        <end position="300"/>
    </location>
</feature>
<evidence type="ECO:0000313" key="11">
    <source>
        <dbReference type="EnsemblPlants" id="Kaladp0067s0077.1.v1.1"/>
    </source>
</evidence>
<keyword evidence="5" id="KW-1133">Transmembrane helix</keyword>
<evidence type="ECO:0008006" key="13">
    <source>
        <dbReference type="Google" id="ProtNLM"/>
    </source>
</evidence>
<proteinExistence type="inferred from homology"/>
<dbReference type="Pfam" id="PF14416">
    <property type="entry name" value="PMR5N"/>
    <property type="match status" value="1"/>
</dbReference>
<keyword evidence="3" id="KW-0812">Transmembrane</keyword>
<feature type="domain" description="Trichome birefringence-like C-terminal" evidence="9">
    <location>
        <begin position="106"/>
        <end position="368"/>
    </location>
</feature>
<dbReference type="EnsemblPlants" id="Kaladp0067s0077.1.v1.1">
    <property type="protein sequence ID" value="Kaladp0067s0077.1.v1.1"/>
    <property type="gene ID" value="Kaladp0067s0077.v1.1"/>
</dbReference>
<dbReference type="InterPro" id="IPR025846">
    <property type="entry name" value="TBL_N"/>
</dbReference>
<dbReference type="GO" id="GO:0005794">
    <property type="term" value="C:Golgi apparatus"/>
    <property type="evidence" value="ECO:0007669"/>
    <property type="project" value="TreeGrafter"/>
</dbReference>
<evidence type="ECO:0000256" key="3">
    <source>
        <dbReference type="ARBA" id="ARBA00022692"/>
    </source>
</evidence>
<evidence type="ECO:0000256" key="1">
    <source>
        <dbReference type="ARBA" id="ARBA00004167"/>
    </source>
</evidence>
<dbReference type="AlphaFoldDB" id="A0A7N0UHW9"/>